<keyword evidence="2" id="KW-1185">Reference proteome</keyword>
<gene>
    <name evidence="1" type="ORF">L6452_05286</name>
</gene>
<dbReference type="Proteomes" id="UP001055879">
    <property type="component" value="Linkage Group LG02"/>
</dbReference>
<reference evidence="2" key="1">
    <citation type="journal article" date="2022" name="Mol. Ecol. Resour.">
        <title>The genomes of chicory, endive, great burdock and yacon provide insights into Asteraceae palaeo-polyploidization history and plant inulin production.</title>
        <authorList>
            <person name="Fan W."/>
            <person name="Wang S."/>
            <person name="Wang H."/>
            <person name="Wang A."/>
            <person name="Jiang F."/>
            <person name="Liu H."/>
            <person name="Zhao H."/>
            <person name="Xu D."/>
            <person name="Zhang Y."/>
        </authorList>
    </citation>
    <scope>NUCLEOTIDE SEQUENCE [LARGE SCALE GENOMIC DNA]</scope>
    <source>
        <strain evidence="2">cv. Niubang</strain>
    </source>
</reference>
<sequence length="209" mass="23617">MFGCENPRSKSHKSHCISGWPRVSDPRGGPNVVVIDLAGLNDPAQRFVIVKNIGNACRDRGVFQIINHGITQKVLDEALGTAFGFFNLPTTEKSRYMSNDVHKTVRYGTSIKDGSDKIQFWRIFLKLYAHPLNQWIQQWPDNPPDYGQFIVLIGESISRNLKSQRPASCNVISGIKGIRMHRCMPKLLKLSDDNLVVDAFKVYVCKKCL</sequence>
<protein>
    <submittedName>
        <fullName evidence="1">Uncharacterized protein</fullName>
    </submittedName>
</protein>
<evidence type="ECO:0000313" key="1">
    <source>
        <dbReference type="EMBL" id="KAI3757743.1"/>
    </source>
</evidence>
<evidence type="ECO:0000313" key="2">
    <source>
        <dbReference type="Proteomes" id="UP001055879"/>
    </source>
</evidence>
<proteinExistence type="predicted"/>
<organism evidence="1 2">
    <name type="scientific">Arctium lappa</name>
    <name type="common">Greater burdock</name>
    <name type="synonym">Lappa major</name>
    <dbReference type="NCBI Taxonomy" id="4217"/>
    <lineage>
        <taxon>Eukaryota</taxon>
        <taxon>Viridiplantae</taxon>
        <taxon>Streptophyta</taxon>
        <taxon>Embryophyta</taxon>
        <taxon>Tracheophyta</taxon>
        <taxon>Spermatophyta</taxon>
        <taxon>Magnoliopsida</taxon>
        <taxon>eudicotyledons</taxon>
        <taxon>Gunneridae</taxon>
        <taxon>Pentapetalae</taxon>
        <taxon>asterids</taxon>
        <taxon>campanulids</taxon>
        <taxon>Asterales</taxon>
        <taxon>Asteraceae</taxon>
        <taxon>Carduoideae</taxon>
        <taxon>Cardueae</taxon>
        <taxon>Arctiinae</taxon>
        <taxon>Arctium</taxon>
    </lineage>
</organism>
<accession>A0ACB9EGM2</accession>
<reference evidence="1 2" key="2">
    <citation type="journal article" date="2022" name="Mol. Ecol. Resour.">
        <title>The genomes of chicory, endive, great burdock and yacon provide insights into Asteraceae paleo-polyploidization history and plant inulin production.</title>
        <authorList>
            <person name="Fan W."/>
            <person name="Wang S."/>
            <person name="Wang H."/>
            <person name="Wang A."/>
            <person name="Jiang F."/>
            <person name="Liu H."/>
            <person name="Zhao H."/>
            <person name="Xu D."/>
            <person name="Zhang Y."/>
        </authorList>
    </citation>
    <scope>NUCLEOTIDE SEQUENCE [LARGE SCALE GENOMIC DNA]</scope>
    <source>
        <strain evidence="2">cv. Niubang</strain>
    </source>
</reference>
<name>A0ACB9EGM2_ARCLA</name>
<dbReference type="EMBL" id="CM042048">
    <property type="protein sequence ID" value="KAI3757743.1"/>
    <property type="molecule type" value="Genomic_DNA"/>
</dbReference>
<comment type="caution">
    <text evidence="1">The sequence shown here is derived from an EMBL/GenBank/DDBJ whole genome shotgun (WGS) entry which is preliminary data.</text>
</comment>